<dbReference type="Pfam" id="PF07195">
    <property type="entry name" value="FliD_C"/>
    <property type="match status" value="1"/>
</dbReference>
<evidence type="ECO:0000256" key="2">
    <source>
        <dbReference type="ARBA" id="ARBA00009764"/>
    </source>
</evidence>
<dbReference type="GO" id="GO:0009421">
    <property type="term" value="C:bacterial-type flagellum filament cap"/>
    <property type="evidence" value="ECO:0007669"/>
    <property type="project" value="InterPro"/>
</dbReference>
<comment type="function">
    <text evidence="6">Required for morphogenesis and for the elongation of the flagellar filament by facilitating polymerization of the flagellin monomers at the tip of growing filament. Forms a capping structure, which prevents flagellin subunits (transported through the central channel of the flagellum) from leaking out without polymerization at the distal end.</text>
</comment>
<feature type="coiled-coil region" evidence="6">
    <location>
        <begin position="580"/>
        <end position="607"/>
    </location>
</feature>
<evidence type="ECO:0000256" key="4">
    <source>
        <dbReference type="ARBA" id="ARBA00023054"/>
    </source>
</evidence>
<dbReference type="PANTHER" id="PTHR30288:SF0">
    <property type="entry name" value="FLAGELLAR HOOK-ASSOCIATED PROTEIN 2"/>
    <property type="match status" value="1"/>
</dbReference>
<dbReference type="EMBL" id="AHMY02000067">
    <property type="protein sequence ID" value="EKO13733.1"/>
    <property type="molecule type" value="Genomic_DNA"/>
</dbReference>
<sequence>MPAFTIPGLSSGQDTNLIVKKLVELEAKPIRRLEQQNSFNKAQSKAWSDLKTVTTDLQEKTRALISFTAPFAMKSIVSEPEGIISGDASRSASSGKRRIEIKELATSHQISGEKTDVNKQIPAGKFKIFSGDSEKEIEFSGGTIRDLASSIKVSAAGLVNTGLVKVDGDNYVLTLTATFSGKDRKLKFEDSNGVLQAANLVGATEPADPPKELNLLPEADQIQVFQPEKYGIPSDSKPVFKEENGKRWMEIASVASFQFGIPTTEFKKNTKIELATSTEFAPEEKLELGILYKENDKEKMIFETASKENGKVILNLKNFPSGQKVHKILLANSSGKTIILDSFHIIIPGEFRGAKPSKEIAEAKDAVFLVDGIEVNRPKNEGLTDVLDGVSLNFHKKTEGPVNIDIKTDSDKGIEMIKEFVAAYNTVLKFSKESTAVDKNATVRDGKEEGGEIGQSFWEGKTKTGLLSGEHTVIRLIAGMKTIASSSYPVSGENSVRMLSDIGINTGKVGSKWADIQDGFLILDEDKLRSKLAENPDSVRNLFAIDTNSDARMDTGVGADLLEHIKPYTQYAGGLVSGKVKMLEEQVADNNKKIKEFENHLVSYEKKLKSKFLYMEQGVGKNKAVGAYLNNNLKGAKNE</sequence>
<comment type="similarity">
    <text evidence="2 6">Belongs to the FliD family.</text>
</comment>
<comment type="subunit">
    <text evidence="3 6">Homopentamer.</text>
</comment>
<keyword evidence="9" id="KW-0969">Cilium</keyword>
<evidence type="ECO:0000256" key="6">
    <source>
        <dbReference type="RuleBase" id="RU362066"/>
    </source>
</evidence>
<feature type="domain" description="Flagellar hook-associated protein 2 C-terminal" evidence="8">
    <location>
        <begin position="363"/>
        <end position="623"/>
    </location>
</feature>
<reference evidence="9 10" key="1">
    <citation type="submission" date="2012-10" db="EMBL/GenBank/DDBJ databases">
        <authorList>
            <person name="Harkins D.M."/>
            <person name="Durkin A.S."/>
            <person name="Brinkac L.M."/>
            <person name="Selengut J.D."/>
            <person name="Sanka R."/>
            <person name="DePew J."/>
            <person name="Purushe J."/>
            <person name="Peacock S.J."/>
            <person name="Thaipadungpanit J."/>
            <person name="Wuthiekanun V.W."/>
            <person name="Day N.P."/>
            <person name="Vinetz J.M."/>
            <person name="Sutton G.G."/>
            <person name="Nelson W.C."/>
            <person name="Fouts D.E."/>
        </authorList>
    </citation>
    <scope>NUCLEOTIDE SEQUENCE [LARGE SCALE GENOMIC DNA]</scope>
    <source>
        <strain evidence="9 10">H1</strain>
    </source>
</reference>
<name>A0A0E2AZ32_9LEPT</name>
<keyword evidence="6" id="KW-0574">Periplasm</keyword>
<dbReference type="InterPro" id="IPR003481">
    <property type="entry name" value="FliD_N"/>
</dbReference>
<comment type="subcellular location">
    <subcellularLocation>
        <location evidence="1">Bacterial flagellum</location>
    </subcellularLocation>
    <subcellularLocation>
        <location evidence="6">Periplasm</location>
    </subcellularLocation>
    <subcellularLocation>
        <location evidence="6">Periplasmic flagellum</location>
    </subcellularLocation>
</comment>
<dbReference type="RefSeq" id="WP_004766858.1">
    <property type="nucleotide sequence ID" value="NZ_AHMY02000067.1"/>
</dbReference>
<gene>
    <name evidence="9" type="primary">fliD</name>
    <name evidence="9" type="ORF">LEP1GSC081_3014</name>
</gene>
<dbReference type="GO" id="GO:0071973">
    <property type="term" value="P:bacterial-type flagellum-dependent cell motility"/>
    <property type="evidence" value="ECO:0007669"/>
    <property type="project" value="TreeGrafter"/>
</dbReference>
<comment type="caution">
    <text evidence="9">The sequence shown here is derived from an EMBL/GenBank/DDBJ whole genome shotgun (WGS) entry which is preliminary data.</text>
</comment>
<dbReference type="GO" id="GO:0055040">
    <property type="term" value="C:periplasmic flagellum"/>
    <property type="evidence" value="ECO:0007669"/>
    <property type="project" value="UniProtKB-SubCell"/>
</dbReference>
<dbReference type="GO" id="GO:0009424">
    <property type="term" value="C:bacterial-type flagellum hook"/>
    <property type="evidence" value="ECO:0007669"/>
    <property type="project" value="UniProtKB-UniRule"/>
</dbReference>
<protein>
    <recommendedName>
        <fullName evidence="6">Flagellar hook-associated protein 2</fullName>
        <shortName evidence="6">HAP2</shortName>
    </recommendedName>
    <alternativeName>
        <fullName evidence="6">Flagellar cap protein</fullName>
    </alternativeName>
</protein>
<proteinExistence type="inferred from homology"/>
<keyword evidence="4 6" id="KW-0175">Coiled coil</keyword>
<dbReference type="AlphaFoldDB" id="A0A0E2AZ32"/>
<evidence type="ECO:0000256" key="1">
    <source>
        <dbReference type="ARBA" id="ARBA00004365"/>
    </source>
</evidence>
<organism evidence="9 10">
    <name type="scientific">Leptospira kirschneri str. H1</name>
    <dbReference type="NCBI Taxonomy" id="1049966"/>
    <lineage>
        <taxon>Bacteria</taxon>
        <taxon>Pseudomonadati</taxon>
        <taxon>Spirochaetota</taxon>
        <taxon>Spirochaetia</taxon>
        <taxon>Leptospirales</taxon>
        <taxon>Leptospiraceae</taxon>
        <taxon>Leptospira</taxon>
    </lineage>
</organism>
<feature type="domain" description="Flagellar hook-associated protein 2 N-terminal" evidence="7">
    <location>
        <begin position="11"/>
        <end position="108"/>
    </location>
</feature>
<dbReference type="InterPro" id="IPR040026">
    <property type="entry name" value="FliD"/>
</dbReference>
<evidence type="ECO:0000313" key="9">
    <source>
        <dbReference type="EMBL" id="EKO13733.1"/>
    </source>
</evidence>
<dbReference type="PANTHER" id="PTHR30288">
    <property type="entry name" value="FLAGELLAR CAP/ASSEMBLY PROTEIN FLID"/>
    <property type="match status" value="1"/>
</dbReference>
<accession>A0A0E2AZ32</accession>
<evidence type="ECO:0000256" key="3">
    <source>
        <dbReference type="ARBA" id="ARBA00011255"/>
    </source>
</evidence>
<evidence type="ECO:0000313" key="10">
    <source>
        <dbReference type="Proteomes" id="UP000006253"/>
    </source>
</evidence>
<dbReference type="Proteomes" id="UP000006253">
    <property type="component" value="Unassembled WGS sequence"/>
</dbReference>
<keyword evidence="9" id="KW-0966">Cell projection</keyword>
<keyword evidence="9" id="KW-0282">Flagellum</keyword>
<evidence type="ECO:0000259" key="8">
    <source>
        <dbReference type="Pfam" id="PF07195"/>
    </source>
</evidence>
<keyword evidence="5 6" id="KW-0975">Bacterial flagellum</keyword>
<evidence type="ECO:0000259" key="7">
    <source>
        <dbReference type="Pfam" id="PF02465"/>
    </source>
</evidence>
<evidence type="ECO:0000256" key="5">
    <source>
        <dbReference type="ARBA" id="ARBA00023143"/>
    </source>
</evidence>
<dbReference type="GO" id="GO:0007155">
    <property type="term" value="P:cell adhesion"/>
    <property type="evidence" value="ECO:0007669"/>
    <property type="project" value="InterPro"/>
</dbReference>
<dbReference type="Pfam" id="PF02465">
    <property type="entry name" value="FliD_N"/>
    <property type="match status" value="1"/>
</dbReference>
<dbReference type="InterPro" id="IPR010809">
    <property type="entry name" value="FliD_C"/>
</dbReference>